<dbReference type="CDD" id="cd00990">
    <property type="entry name" value="cpPDZ_AtDEGP1-like"/>
    <property type="match status" value="1"/>
</dbReference>
<keyword evidence="6" id="KW-0378">Hydrolase</keyword>
<dbReference type="PANTHER" id="PTHR43343:SF2">
    <property type="entry name" value="PDZ DOMAIN-CONTAINING PROTEIN"/>
    <property type="match status" value="1"/>
</dbReference>
<comment type="caution">
    <text evidence="10">The sequence shown here is derived from an EMBL/GenBank/DDBJ whole genome shotgun (WGS) entry which is preliminary data.</text>
</comment>
<dbReference type="PRINTS" id="PR00834">
    <property type="entry name" value="PROTEASES2C"/>
</dbReference>
<dbReference type="FunFam" id="2.40.10.10:FF:000001">
    <property type="entry name" value="Periplasmic serine protease DegS"/>
    <property type="match status" value="1"/>
</dbReference>
<dbReference type="PROSITE" id="PS50106">
    <property type="entry name" value="PDZ"/>
    <property type="match status" value="1"/>
</dbReference>
<dbReference type="GO" id="GO:0006508">
    <property type="term" value="P:proteolysis"/>
    <property type="evidence" value="ECO:0007669"/>
    <property type="project" value="UniProtKB-KW"/>
</dbReference>
<keyword evidence="5" id="KW-0645">Protease</keyword>
<sequence>MATSSSPLLSTLFLHSPPSSSRISNGSFFNPSPRSLSLYPVRSRRCLRILSKLPLDDTDNDDYALLPRLSAAVKPFLLLCTSVALSFSLFAGSPAVESAAAFVVTTPRKLQTDELATVRLFQENTPSVVYITNLAVRYLIPRVSSDWILDAFTLDVLEVPQGSGSGFVWDKKGHIVTNYHVIRGASDLRVTLADQSTYDAKVVGFDQDKDVAVLRIDAPKDKLRPIPVGISADLLVGQKVFAIGNPFGLDHTLTTGVISGLRREISSAATGRPIQDVIQTDAAINPGNSGGPLLDSSGTLIGINTAIYSPSGASSGVGFSIPVDTVGGIVDQLVRFGKVTRPILGIKFAPDQSVEQLGVSGVLVLDAPPTGPAGKAGLQSTKRDGYGRLILGDIITSVNGTKVTNGSDLYRILDQCKVGDEVTVEVLRGDHKEKISVTLEPKPDET</sequence>
<dbReference type="EMBL" id="QGKX02002183">
    <property type="protein sequence ID" value="KAF3486730.1"/>
    <property type="molecule type" value="Genomic_DNA"/>
</dbReference>
<evidence type="ECO:0000256" key="5">
    <source>
        <dbReference type="ARBA" id="ARBA00022670"/>
    </source>
</evidence>
<dbReference type="InterPro" id="IPR043504">
    <property type="entry name" value="Peptidase_S1_PA_chymotrypsin"/>
</dbReference>
<feature type="domain" description="PDZ" evidence="9">
    <location>
        <begin position="333"/>
        <end position="430"/>
    </location>
</feature>
<gene>
    <name evidence="10" type="ORF">F2Q69_00056040</name>
</gene>
<evidence type="ECO:0000313" key="11">
    <source>
        <dbReference type="Proteomes" id="UP000712600"/>
    </source>
</evidence>
<dbReference type="FunFam" id="2.40.10.10:FF:000103">
    <property type="entry name" value="Protease Do-like 1, chloroplastic"/>
    <property type="match status" value="1"/>
</dbReference>
<dbReference type="PANTHER" id="PTHR43343">
    <property type="entry name" value="PEPTIDASE S12"/>
    <property type="match status" value="1"/>
</dbReference>
<evidence type="ECO:0000256" key="7">
    <source>
        <dbReference type="ARBA" id="ARBA00022825"/>
    </source>
</evidence>
<dbReference type="GO" id="GO:0004252">
    <property type="term" value="F:serine-type endopeptidase activity"/>
    <property type="evidence" value="ECO:0007669"/>
    <property type="project" value="InterPro"/>
</dbReference>
<dbReference type="Proteomes" id="UP000712600">
    <property type="component" value="Unassembled WGS sequence"/>
</dbReference>
<proteinExistence type="inferred from homology"/>
<organism evidence="10 11">
    <name type="scientific">Brassica cretica</name>
    <name type="common">Mustard</name>
    <dbReference type="NCBI Taxonomy" id="69181"/>
    <lineage>
        <taxon>Eukaryota</taxon>
        <taxon>Viridiplantae</taxon>
        <taxon>Streptophyta</taxon>
        <taxon>Embryophyta</taxon>
        <taxon>Tracheophyta</taxon>
        <taxon>Spermatophyta</taxon>
        <taxon>Magnoliopsida</taxon>
        <taxon>eudicotyledons</taxon>
        <taxon>Gunneridae</taxon>
        <taxon>Pentapetalae</taxon>
        <taxon>rosids</taxon>
        <taxon>malvids</taxon>
        <taxon>Brassicales</taxon>
        <taxon>Brassicaceae</taxon>
        <taxon>Brassiceae</taxon>
        <taxon>Brassica</taxon>
    </lineage>
</organism>
<dbReference type="Gene3D" id="2.40.10.10">
    <property type="entry name" value="Trypsin-like serine proteases"/>
    <property type="match status" value="2"/>
</dbReference>
<evidence type="ECO:0000256" key="8">
    <source>
        <dbReference type="ARBA" id="ARBA00022946"/>
    </source>
</evidence>
<dbReference type="Pfam" id="PF13180">
    <property type="entry name" value="PDZ_2"/>
    <property type="match status" value="1"/>
</dbReference>
<keyword evidence="4" id="KW-0934">Plastid</keyword>
<evidence type="ECO:0000256" key="1">
    <source>
        <dbReference type="ARBA" id="ARBA00004229"/>
    </source>
</evidence>
<evidence type="ECO:0000313" key="10">
    <source>
        <dbReference type="EMBL" id="KAF3486730.1"/>
    </source>
</evidence>
<evidence type="ECO:0000256" key="2">
    <source>
        <dbReference type="ARBA" id="ARBA00010541"/>
    </source>
</evidence>
<dbReference type="SMART" id="SM00228">
    <property type="entry name" value="PDZ"/>
    <property type="match status" value="1"/>
</dbReference>
<reference evidence="10" key="1">
    <citation type="submission" date="2019-12" db="EMBL/GenBank/DDBJ databases">
        <title>Genome sequencing and annotation of Brassica cretica.</title>
        <authorList>
            <person name="Studholme D.J."/>
            <person name="Sarris P."/>
        </authorList>
    </citation>
    <scope>NUCLEOTIDE SEQUENCE</scope>
    <source>
        <strain evidence="10">PFS-109/04</strain>
        <tissue evidence="10">Leaf</tissue>
    </source>
</reference>
<protein>
    <recommendedName>
        <fullName evidence="9">PDZ domain-containing protein</fullName>
    </recommendedName>
</protein>
<evidence type="ECO:0000256" key="4">
    <source>
        <dbReference type="ARBA" id="ARBA00022640"/>
    </source>
</evidence>
<comment type="subcellular location">
    <subcellularLocation>
        <location evidence="1">Plastid</location>
        <location evidence="1">Chloroplast</location>
    </subcellularLocation>
</comment>
<dbReference type="InterPro" id="IPR001478">
    <property type="entry name" value="PDZ"/>
</dbReference>
<dbReference type="Gene3D" id="2.30.42.10">
    <property type="match status" value="1"/>
</dbReference>
<dbReference type="InterPro" id="IPR051201">
    <property type="entry name" value="Chloro_Bact_Ser_Proteases"/>
</dbReference>
<dbReference type="SUPFAM" id="SSF50494">
    <property type="entry name" value="Trypsin-like serine proteases"/>
    <property type="match status" value="1"/>
</dbReference>
<dbReference type="FunFam" id="2.30.42.10:FF:000202">
    <property type="entry name" value="Protease Do-like 1, chloroplastic"/>
    <property type="match status" value="1"/>
</dbReference>
<keyword evidence="8" id="KW-0809">Transit peptide</keyword>
<comment type="similarity">
    <text evidence="2">Belongs to the peptidase S1C family.</text>
</comment>
<accession>A0A8S9N1U7</accession>
<evidence type="ECO:0000256" key="6">
    <source>
        <dbReference type="ARBA" id="ARBA00022801"/>
    </source>
</evidence>
<dbReference type="GO" id="GO:0009534">
    <property type="term" value="C:chloroplast thylakoid"/>
    <property type="evidence" value="ECO:0007669"/>
    <property type="project" value="UniProtKB-ARBA"/>
</dbReference>
<dbReference type="InterPro" id="IPR039382">
    <property type="entry name" value="DEGP1/8_PDZ_dom"/>
</dbReference>
<dbReference type="GO" id="GO:0010206">
    <property type="term" value="P:photosystem II repair"/>
    <property type="evidence" value="ECO:0007669"/>
    <property type="project" value="UniProtKB-ARBA"/>
</dbReference>
<keyword evidence="7" id="KW-0720">Serine protease</keyword>
<dbReference type="Pfam" id="PF13365">
    <property type="entry name" value="Trypsin_2"/>
    <property type="match status" value="1"/>
</dbReference>
<evidence type="ECO:0000259" key="9">
    <source>
        <dbReference type="PROSITE" id="PS50106"/>
    </source>
</evidence>
<dbReference type="SUPFAM" id="SSF50156">
    <property type="entry name" value="PDZ domain-like"/>
    <property type="match status" value="1"/>
</dbReference>
<dbReference type="AlphaFoldDB" id="A0A8S9N1U7"/>
<name>A0A8S9N1U7_BRACR</name>
<evidence type="ECO:0000256" key="3">
    <source>
        <dbReference type="ARBA" id="ARBA00022528"/>
    </source>
</evidence>
<keyword evidence="3" id="KW-0150">Chloroplast</keyword>
<dbReference type="InterPro" id="IPR036034">
    <property type="entry name" value="PDZ_sf"/>
</dbReference>
<dbReference type="InterPro" id="IPR009003">
    <property type="entry name" value="Peptidase_S1_PA"/>
</dbReference>
<dbReference type="InterPro" id="IPR001940">
    <property type="entry name" value="Peptidase_S1C"/>
</dbReference>